<protein>
    <submittedName>
        <fullName evidence="1">Winged helix DNA-binding domain-containing protein</fullName>
    </submittedName>
</protein>
<dbReference type="Pfam" id="PF06224">
    <property type="entry name" value="AlkZ-like"/>
    <property type="match status" value="1"/>
</dbReference>
<dbReference type="PANTHER" id="PTHR38479:SF2">
    <property type="entry name" value="WINGED HELIX DNA-BINDING DOMAIN-CONTAINING PROTEIN"/>
    <property type="match status" value="1"/>
</dbReference>
<dbReference type="PANTHER" id="PTHR38479">
    <property type="entry name" value="LMO0824 PROTEIN"/>
    <property type="match status" value="1"/>
</dbReference>
<proteinExistence type="predicted"/>
<dbReference type="AlphaFoldDB" id="A0A1H8YKA3"/>
<sequence length="372" mass="40049">MLDVSRKQVMAYRIAEHGLHRGAGDPLALAVFDLGLQDSMRDTALLGLAARSAGPVVPTTLAEDPRLTLVWSHRGAPHFHRRADLPELVASLVPLDEADALARILWQQKELAQTGLSAVDVLFTTARALRKVVTKTMSKGAASTAVTKLLPDSFSYACRGCQATHVYEQLMRVAALHGGVRLEADQSPATLAPLEDRGRVSTRADPAAASRVLERYLRLNGPAAQGDAAGFAGTAKSVLKQTWPADLAEVRVDGRRAFLPADRLAALENPPTPSLVRLLPPWDPFTQARDKSVLVPDKAYAKEVWKILGSPGALLVDGELLGTWRAKATGKRLALTISPFTPLQRAHRTAAEDEAALVATARGYDTHTVVWA</sequence>
<keyword evidence="1" id="KW-0238">DNA-binding</keyword>
<dbReference type="STRING" id="394193.SAMN04489732_12157"/>
<reference evidence="1 2" key="1">
    <citation type="submission" date="2016-10" db="EMBL/GenBank/DDBJ databases">
        <authorList>
            <person name="de Groot N.N."/>
        </authorList>
    </citation>
    <scope>NUCLEOTIDE SEQUENCE [LARGE SCALE GENOMIC DNA]</scope>
    <source>
        <strain evidence="1 2">DSM 44993</strain>
    </source>
</reference>
<gene>
    <name evidence="1" type="ORF">SAMN04489732_12157</name>
</gene>
<evidence type="ECO:0000313" key="2">
    <source>
        <dbReference type="Proteomes" id="UP000198582"/>
    </source>
</evidence>
<dbReference type="RefSeq" id="WP_218156952.1">
    <property type="nucleotide sequence ID" value="NZ_FOEF01000021.1"/>
</dbReference>
<keyword evidence="2" id="KW-1185">Reference proteome</keyword>
<organism evidence="1 2">
    <name type="scientific">Amycolatopsis saalfeldensis</name>
    <dbReference type="NCBI Taxonomy" id="394193"/>
    <lineage>
        <taxon>Bacteria</taxon>
        <taxon>Bacillati</taxon>
        <taxon>Actinomycetota</taxon>
        <taxon>Actinomycetes</taxon>
        <taxon>Pseudonocardiales</taxon>
        <taxon>Pseudonocardiaceae</taxon>
        <taxon>Amycolatopsis</taxon>
    </lineage>
</organism>
<dbReference type="InterPro" id="IPR009351">
    <property type="entry name" value="AlkZ-like"/>
</dbReference>
<name>A0A1H8YKA3_9PSEU</name>
<dbReference type="GO" id="GO:0003677">
    <property type="term" value="F:DNA binding"/>
    <property type="evidence" value="ECO:0007669"/>
    <property type="project" value="UniProtKB-KW"/>
</dbReference>
<accession>A0A1H8YKA3</accession>
<dbReference type="EMBL" id="FOEF01000021">
    <property type="protein sequence ID" value="SEP52586.1"/>
    <property type="molecule type" value="Genomic_DNA"/>
</dbReference>
<evidence type="ECO:0000313" key="1">
    <source>
        <dbReference type="EMBL" id="SEP52586.1"/>
    </source>
</evidence>
<dbReference type="Proteomes" id="UP000198582">
    <property type="component" value="Unassembled WGS sequence"/>
</dbReference>